<protein>
    <submittedName>
        <fullName evidence="2">Uncharacterized protein</fullName>
    </submittedName>
</protein>
<evidence type="ECO:0000313" key="2">
    <source>
        <dbReference type="EMBL" id="KAJ8413381.1"/>
    </source>
</evidence>
<evidence type="ECO:0000313" key="3">
    <source>
        <dbReference type="Proteomes" id="UP001221898"/>
    </source>
</evidence>
<keyword evidence="3" id="KW-1185">Reference proteome</keyword>
<reference evidence="2" key="1">
    <citation type="journal article" date="2023" name="Science">
        <title>Genome structures resolve the early diversification of teleost fishes.</title>
        <authorList>
            <person name="Parey E."/>
            <person name="Louis A."/>
            <person name="Montfort J."/>
            <person name="Bouchez O."/>
            <person name="Roques C."/>
            <person name="Iampietro C."/>
            <person name="Lluch J."/>
            <person name="Castinel A."/>
            <person name="Donnadieu C."/>
            <person name="Desvignes T."/>
            <person name="Floi Bucao C."/>
            <person name="Jouanno E."/>
            <person name="Wen M."/>
            <person name="Mejri S."/>
            <person name="Dirks R."/>
            <person name="Jansen H."/>
            <person name="Henkel C."/>
            <person name="Chen W.J."/>
            <person name="Zahm M."/>
            <person name="Cabau C."/>
            <person name="Klopp C."/>
            <person name="Thompson A.W."/>
            <person name="Robinson-Rechavi M."/>
            <person name="Braasch I."/>
            <person name="Lecointre G."/>
            <person name="Bobe J."/>
            <person name="Postlethwait J.H."/>
            <person name="Berthelot C."/>
            <person name="Roest Crollius H."/>
            <person name="Guiguen Y."/>
        </authorList>
    </citation>
    <scope>NUCLEOTIDE SEQUENCE</scope>
    <source>
        <strain evidence="2">NC1722</strain>
    </source>
</reference>
<feature type="compositionally biased region" description="Basic and acidic residues" evidence="1">
    <location>
        <begin position="21"/>
        <end position="58"/>
    </location>
</feature>
<dbReference type="EMBL" id="JAINUG010000016">
    <property type="protein sequence ID" value="KAJ8413381.1"/>
    <property type="molecule type" value="Genomic_DNA"/>
</dbReference>
<evidence type="ECO:0000256" key="1">
    <source>
        <dbReference type="SAM" id="MobiDB-lite"/>
    </source>
</evidence>
<organism evidence="2 3">
    <name type="scientific">Aldrovandia affinis</name>
    <dbReference type="NCBI Taxonomy" id="143900"/>
    <lineage>
        <taxon>Eukaryota</taxon>
        <taxon>Metazoa</taxon>
        <taxon>Chordata</taxon>
        <taxon>Craniata</taxon>
        <taxon>Vertebrata</taxon>
        <taxon>Euteleostomi</taxon>
        <taxon>Actinopterygii</taxon>
        <taxon>Neopterygii</taxon>
        <taxon>Teleostei</taxon>
        <taxon>Notacanthiformes</taxon>
        <taxon>Halosauridae</taxon>
        <taxon>Aldrovandia</taxon>
    </lineage>
</organism>
<dbReference type="AlphaFoldDB" id="A0AAD7WXL8"/>
<proteinExistence type="predicted"/>
<name>A0AAD7WXL8_9TELE</name>
<comment type="caution">
    <text evidence="2">The sequence shown here is derived from an EMBL/GenBank/DDBJ whole genome shotgun (WGS) entry which is preliminary data.</text>
</comment>
<dbReference type="Proteomes" id="UP001221898">
    <property type="component" value="Unassembled WGS sequence"/>
</dbReference>
<accession>A0AAD7WXL8</accession>
<gene>
    <name evidence="2" type="ORF">AAFF_G00093770</name>
</gene>
<sequence>MPNLITVEDILLQIWSAEARGSTERGKHRAPESHKPRGLIDERTARDRHLGEASYDDKGPNLSAAVGFHSEAHNNPAPDISIVTALGLQLVASAARALAALQVSDH</sequence>
<feature type="region of interest" description="Disordered" evidence="1">
    <location>
        <begin position="20"/>
        <end position="58"/>
    </location>
</feature>